<evidence type="ECO:0000313" key="3">
    <source>
        <dbReference type="Proteomes" id="UP000282654"/>
    </source>
</evidence>
<gene>
    <name evidence="2" type="ORF">EDD75_0245</name>
</gene>
<comment type="caution">
    <text evidence="2">The sequence shown here is derived from an EMBL/GenBank/DDBJ whole genome shotgun (WGS) entry which is preliminary data.</text>
</comment>
<accession>A0A3N5AWS3</accession>
<reference evidence="2 3" key="1">
    <citation type="submission" date="2018-11" db="EMBL/GenBank/DDBJ databases">
        <title>Genomic Encyclopedia of Type Strains, Phase IV (KMG-IV): sequencing the most valuable type-strain genomes for metagenomic binning, comparative biology and taxonomic classification.</title>
        <authorList>
            <person name="Goeker M."/>
        </authorList>
    </citation>
    <scope>NUCLEOTIDE SEQUENCE [LARGE SCALE GENOMIC DNA]</scope>
    <source>
        <strain evidence="2 3">DSM 102936</strain>
    </source>
</reference>
<protein>
    <submittedName>
        <fullName evidence="2">Uncharacterized protein</fullName>
    </submittedName>
</protein>
<dbReference type="Proteomes" id="UP000282654">
    <property type="component" value="Unassembled WGS sequence"/>
</dbReference>
<dbReference type="AlphaFoldDB" id="A0A3N5AWS3"/>
<keyword evidence="1" id="KW-1133">Transmembrane helix</keyword>
<proteinExistence type="predicted"/>
<name>A0A3N5AWS3_9THEO</name>
<organism evidence="2 3">
    <name type="scientific">Thermodesulfitimonas autotrophica</name>
    <dbReference type="NCBI Taxonomy" id="1894989"/>
    <lineage>
        <taxon>Bacteria</taxon>
        <taxon>Bacillati</taxon>
        <taxon>Bacillota</taxon>
        <taxon>Clostridia</taxon>
        <taxon>Thermoanaerobacterales</taxon>
        <taxon>Thermoanaerobacteraceae</taxon>
        <taxon>Thermodesulfitimonas</taxon>
    </lineage>
</organism>
<evidence type="ECO:0000256" key="1">
    <source>
        <dbReference type="SAM" id="Phobius"/>
    </source>
</evidence>
<evidence type="ECO:0000313" key="2">
    <source>
        <dbReference type="EMBL" id="RPF49434.1"/>
    </source>
</evidence>
<feature type="transmembrane region" description="Helical" evidence="1">
    <location>
        <begin position="21"/>
        <end position="38"/>
    </location>
</feature>
<dbReference type="EMBL" id="RKRE01000001">
    <property type="protein sequence ID" value="RPF49434.1"/>
    <property type="molecule type" value="Genomic_DNA"/>
</dbReference>
<keyword evidence="3" id="KW-1185">Reference proteome</keyword>
<keyword evidence="1" id="KW-0472">Membrane</keyword>
<sequence>MQLLTGRWRERLQRFWRRAQNLLVRLLLLPFFPLFWWGPLTHPYINYRALRQAEREAALGNPAVNRELLGYLRRHRDVFIFAGNSADAIATLHILTGSSVYDYAHNFIPDNAAGNPIFGYALVEEWLKAQQRGKHLYPDEELAVACGWLAHQLADWYAHYAPVDVHGQLLPDPYTPPDEESIFPGYANSHRVLGADFHPEILAQYRLVDHALSEFFHDLLFACYGGDGRFDSSRVEFFRNYRRRAQLSNLLTVTSERFRGVAARILPEEIELLRENLRMTIEGLRLLVHLATFLNPALPEAIYRGVSPTVTGGPDYIGMAVEGVVRGLFCKRYEEIAGLAKLPPTAPWEVYPWPVVVRAVTKPGTLLYRIAHRLGKLLPGEVAHIFQNPEDFSFRFLKLFELRGRMAAQLAATLAAGKLTALTRTEEENALLAFIVALLVTPHPDLATARAHFRRLLQPVVRLGGDPATSEAERLTLMLNAGEIAVRIIPAVARSDPASRQVKALDPATLRFYLDGYDVRSEPELYELHLKRVDGYCLEVQLTLKKGLAEGFHRLLVKIADASGIAAQPLERDFWVGTAVQMLRGSQNAW</sequence>
<keyword evidence="1" id="KW-0812">Transmembrane</keyword>